<dbReference type="EMBL" id="OA882071">
    <property type="protein sequence ID" value="CAD7272480.1"/>
    <property type="molecule type" value="Genomic_DNA"/>
</dbReference>
<dbReference type="SUPFAM" id="SSF54001">
    <property type="entry name" value="Cysteine proteinases"/>
    <property type="match status" value="1"/>
</dbReference>
<organism evidence="9">
    <name type="scientific">Notodromas monacha</name>
    <dbReference type="NCBI Taxonomy" id="399045"/>
    <lineage>
        <taxon>Eukaryota</taxon>
        <taxon>Metazoa</taxon>
        <taxon>Ecdysozoa</taxon>
        <taxon>Arthropoda</taxon>
        <taxon>Crustacea</taxon>
        <taxon>Oligostraca</taxon>
        <taxon>Ostracoda</taxon>
        <taxon>Podocopa</taxon>
        <taxon>Podocopida</taxon>
        <taxon>Cypridocopina</taxon>
        <taxon>Cypridoidea</taxon>
        <taxon>Cyprididae</taxon>
        <taxon>Notodromas</taxon>
    </lineage>
</organism>
<dbReference type="Pfam" id="PF01067">
    <property type="entry name" value="Calpain_III"/>
    <property type="match status" value="1"/>
</dbReference>
<dbReference type="InterPro" id="IPR038765">
    <property type="entry name" value="Papain-like_cys_pep_sf"/>
</dbReference>
<dbReference type="GO" id="GO:0006508">
    <property type="term" value="P:proteolysis"/>
    <property type="evidence" value="ECO:0007669"/>
    <property type="project" value="UniProtKB-KW"/>
</dbReference>
<evidence type="ECO:0000256" key="7">
    <source>
        <dbReference type="SAM" id="MobiDB-lite"/>
    </source>
</evidence>
<feature type="active site" evidence="5 6">
    <location>
        <position position="213"/>
    </location>
</feature>
<dbReference type="PANTHER" id="PTHR10183">
    <property type="entry name" value="CALPAIN"/>
    <property type="match status" value="1"/>
</dbReference>
<dbReference type="Gene3D" id="2.60.120.380">
    <property type="match status" value="1"/>
</dbReference>
<dbReference type="InterPro" id="IPR022684">
    <property type="entry name" value="Calpain_cysteine_protease"/>
</dbReference>
<comment type="similarity">
    <text evidence="1">Belongs to the peptidase C2 family.</text>
</comment>
<dbReference type="PROSITE" id="PS50203">
    <property type="entry name" value="CALPAIN_CAT"/>
    <property type="match status" value="1"/>
</dbReference>
<dbReference type="Pfam" id="PF00648">
    <property type="entry name" value="Peptidase_C2"/>
    <property type="match status" value="1"/>
</dbReference>
<dbReference type="InterPro" id="IPR000169">
    <property type="entry name" value="Pept_cys_AS"/>
</dbReference>
<feature type="active site" evidence="5 6">
    <location>
        <position position="239"/>
    </location>
</feature>
<dbReference type="AlphaFoldDB" id="A0A7R9BEF0"/>
<evidence type="ECO:0000256" key="5">
    <source>
        <dbReference type="PIRSR" id="PIRSR622684-1"/>
    </source>
</evidence>
<keyword evidence="3 6" id="KW-0378">Hydrolase</keyword>
<accession>A0A7R9BEF0</accession>
<keyword evidence="10" id="KW-1185">Reference proteome</keyword>
<dbReference type="SUPFAM" id="SSF49758">
    <property type="entry name" value="Calpain large subunit, middle domain (domain III)"/>
    <property type="match status" value="1"/>
</dbReference>
<dbReference type="GO" id="GO:0004198">
    <property type="term" value="F:calcium-dependent cysteine-type endopeptidase activity"/>
    <property type="evidence" value="ECO:0007669"/>
    <property type="project" value="InterPro"/>
</dbReference>
<dbReference type="InterPro" id="IPR022683">
    <property type="entry name" value="Calpain_III"/>
</dbReference>
<feature type="region of interest" description="Disordered" evidence="7">
    <location>
        <begin position="329"/>
        <end position="355"/>
    </location>
</feature>
<dbReference type="InterPro" id="IPR036213">
    <property type="entry name" value="Calpain_III_sf"/>
</dbReference>
<feature type="domain" description="Calpain catalytic" evidence="8">
    <location>
        <begin position="27"/>
        <end position="301"/>
    </location>
</feature>
<dbReference type="OrthoDB" id="424753at2759"/>
<dbReference type="GO" id="GO:0005737">
    <property type="term" value="C:cytoplasm"/>
    <property type="evidence" value="ECO:0007669"/>
    <property type="project" value="TreeGrafter"/>
</dbReference>
<evidence type="ECO:0000259" key="8">
    <source>
        <dbReference type="PROSITE" id="PS50203"/>
    </source>
</evidence>
<dbReference type="SMART" id="SM00230">
    <property type="entry name" value="CysPc"/>
    <property type="match status" value="1"/>
</dbReference>
<keyword evidence="2 6" id="KW-0645">Protease</keyword>
<dbReference type="Gene3D" id="3.90.70.10">
    <property type="entry name" value="Cysteine proteinases"/>
    <property type="match status" value="1"/>
</dbReference>
<dbReference type="Proteomes" id="UP000678499">
    <property type="component" value="Unassembled WGS sequence"/>
</dbReference>
<dbReference type="FunFam" id="3.90.70.10:FF:000114">
    <property type="entry name" value="Calpain a"/>
    <property type="match status" value="1"/>
</dbReference>
<feature type="compositionally biased region" description="Polar residues" evidence="7">
    <location>
        <begin position="334"/>
        <end position="346"/>
    </location>
</feature>
<dbReference type="EMBL" id="CAJPEX010000034">
    <property type="protein sequence ID" value="CAG0912632.1"/>
    <property type="molecule type" value="Genomic_DNA"/>
</dbReference>
<evidence type="ECO:0000256" key="3">
    <source>
        <dbReference type="ARBA" id="ARBA00022801"/>
    </source>
</evidence>
<evidence type="ECO:0000256" key="1">
    <source>
        <dbReference type="ARBA" id="ARBA00007623"/>
    </source>
</evidence>
<evidence type="ECO:0000313" key="9">
    <source>
        <dbReference type="EMBL" id="CAD7272480.1"/>
    </source>
</evidence>
<dbReference type="CDD" id="cd00044">
    <property type="entry name" value="CysPc"/>
    <property type="match status" value="1"/>
</dbReference>
<reference evidence="9" key="1">
    <citation type="submission" date="2020-11" db="EMBL/GenBank/DDBJ databases">
        <authorList>
            <person name="Tran Van P."/>
        </authorList>
    </citation>
    <scope>NUCLEOTIDE SEQUENCE</scope>
</reference>
<evidence type="ECO:0000256" key="4">
    <source>
        <dbReference type="ARBA" id="ARBA00022807"/>
    </source>
</evidence>
<dbReference type="InterPro" id="IPR001300">
    <property type="entry name" value="Peptidase_C2_calpain_cat"/>
</dbReference>
<evidence type="ECO:0000256" key="6">
    <source>
        <dbReference type="PROSITE-ProRule" id="PRU00239"/>
    </source>
</evidence>
<name>A0A7R9BEF0_9CRUS</name>
<gene>
    <name evidence="9" type="ORF">NMOB1V02_LOCUS409</name>
</gene>
<sequence length="462" mass="52272">MGCGSSAPAVDSNIVDDETASPLNKDEFSKTPHLLVDGVCSCDVAQGELGDCWFLSACAAIARDKQMMSRVMRDIIDIDMTAEDYSGKLTFHFWRFGQWKTVTIDDLLPSKNSKLLFSSCENPDEFWLPLLEKAYAKLHGTYEALEGGFEMDGMVDLTGGLAEIYMVAGQPMSIDTEKLYFKRLYRAMENGAFLTCGRTGMRPEIADGLVNGHAYTITNVAFVQVADRVEPFRLLRIRNPWASSMEWNGDWSDTDQERWSKVSDEVRARIGYKSVNDDGEFWMAFEDFRREFSTFSICTLGPDLNDDLWTDDPQKTKIHYMYGEWRGSSAGGATESSNPHSSNPQYLISIAQPDDDDPDGDLSVVIALMQMYRRKNITSMVEFRSIGFRIYKQTEKDRKITEEEVDSPLEGSGMYLPIREVTGRFEMKPGSYILIPSTANAGEDNKFMLRFYAAKPLIFQEI</sequence>
<dbReference type="SMART" id="SM00720">
    <property type="entry name" value="calpain_III"/>
    <property type="match status" value="1"/>
</dbReference>
<proteinExistence type="inferred from homology"/>
<dbReference type="PANTHER" id="PTHR10183:SF379">
    <property type="entry name" value="CALPAIN-5"/>
    <property type="match status" value="1"/>
</dbReference>
<feature type="active site" evidence="5 6">
    <location>
        <position position="52"/>
    </location>
</feature>
<keyword evidence="4 6" id="KW-0788">Thiol protease</keyword>
<protein>
    <recommendedName>
        <fullName evidence="8">Calpain catalytic domain-containing protein</fullName>
    </recommendedName>
</protein>
<evidence type="ECO:0000313" key="10">
    <source>
        <dbReference type="Proteomes" id="UP000678499"/>
    </source>
</evidence>
<dbReference type="InterPro" id="IPR022682">
    <property type="entry name" value="Calpain_domain_III"/>
</dbReference>
<dbReference type="PRINTS" id="PR00704">
    <property type="entry name" value="CALPAIN"/>
</dbReference>
<dbReference type="PROSITE" id="PS00139">
    <property type="entry name" value="THIOL_PROTEASE_CYS"/>
    <property type="match status" value="1"/>
</dbReference>
<evidence type="ECO:0000256" key="2">
    <source>
        <dbReference type="ARBA" id="ARBA00022670"/>
    </source>
</evidence>